<feature type="domain" description="Protein kinase" evidence="1">
    <location>
        <begin position="252"/>
        <end position="552"/>
    </location>
</feature>
<evidence type="ECO:0000259" key="1">
    <source>
        <dbReference type="PROSITE" id="PS50011"/>
    </source>
</evidence>
<dbReference type="GO" id="GO:0005524">
    <property type="term" value="F:ATP binding"/>
    <property type="evidence" value="ECO:0007669"/>
    <property type="project" value="InterPro"/>
</dbReference>
<evidence type="ECO:0000313" key="3">
    <source>
        <dbReference type="Proteomes" id="UP000789739"/>
    </source>
</evidence>
<comment type="caution">
    <text evidence="2">The sequence shown here is derived from an EMBL/GenBank/DDBJ whole genome shotgun (WGS) entry which is preliminary data.</text>
</comment>
<keyword evidence="3" id="KW-1185">Reference proteome</keyword>
<reference evidence="2" key="1">
    <citation type="submission" date="2021-06" db="EMBL/GenBank/DDBJ databases">
        <authorList>
            <person name="Kallberg Y."/>
            <person name="Tangrot J."/>
            <person name="Rosling A."/>
        </authorList>
    </citation>
    <scope>NUCLEOTIDE SEQUENCE</scope>
    <source>
        <strain evidence="2">BR232B</strain>
    </source>
</reference>
<organism evidence="2 3">
    <name type="scientific">Paraglomus brasilianum</name>
    <dbReference type="NCBI Taxonomy" id="144538"/>
    <lineage>
        <taxon>Eukaryota</taxon>
        <taxon>Fungi</taxon>
        <taxon>Fungi incertae sedis</taxon>
        <taxon>Mucoromycota</taxon>
        <taxon>Glomeromycotina</taxon>
        <taxon>Glomeromycetes</taxon>
        <taxon>Paraglomerales</taxon>
        <taxon>Paraglomeraceae</taxon>
        <taxon>Paraglomus</taxon>
    </lineage>
</organism>
<dbReference type="OrthoDB" id="2376925at2759"/>
<proteinExistence type="predicted"/>
<sequence>MPFNIWFKYDESQPAKIKLDGEDVDDLKEAIKKKLEPKLNDVSVDDIALRKHGEDVDLEPDSLVEETLESERALKRPRIDRTAIICQKLILKFETIPTRADQLGPFINAQLLCKLPASKHEEEQYPELLELIYTNEDDSYSDLASHISVALSRQFNDNISDIESEDDLHHIIDCLIKDTLRLFSRNAVPGSLNLLIRRNTVDRGWTTTTVVGTCRPDFLVHHKNVLMLKGEEKAIPNSFHEALGDLTDKFDKLDPLFFGDQQFLICYAVAGWKIGFYAIDGTPEAASKPSRLITLSPQFDLRKVTDRITVISVTINILRILVTIGPYLPNDIIPLYLPIQQASGSTITFYDDSVVKELSFQYLPYVDGSVSECIAFLRGMYDYAKGCLSLVQLAKRPIKGRSTYSLIMTTRGIRRLPCNETELRSMARSLLVGLDCLHSGNYVHRDIREPNVLFVPENPAGSKYVLIDFEHGGKANEKMNERLSGWDHRTLSNSQYTILSDIYQLGKLIERIMMRFQISVSDNGKTFVMKLKEKKMNAEQMLQHAWITDANL</sequence>
<name>A0A9N9CDD8_9GLOM</name>
<dbReference type="PROSITE" id="PS50011">
    <property type="entry name" value="PROTEIN_KINASE_DOM"/>
    <property type="match status" value="1"/>
</dbReference>
<dbReference type="Pfam" id="PF00069">
    <property type="entry name" value="Pkinase"/>
    <property type="match status" value="1"/>
</dbReference>
<gene>
    <name evidence="2" type="ORF">PBRASI_LOCUS7558</name>
</gene>
<protein>
    <submittedName>
        <fullName evidence="2">8726_t:CDS:1</fullName>
    </submittedName>
</protein>
<dbReference type="GO" id="GO:0004672">
    <property type="term" value="F:protein kinase activity"/>
    <property type="evidence" value="ECO:0007669"/>
    <property type="project" value="InterPro"/>
</dbReference>
<dbReference type="AlphaFoldDB" id="A0A9N9CDD8"/>
<dbReference type="InterPro" id="IPR011009">
    <property type="entry name" value="Kinase-like_dom_sf"/>
</dbReference>
<dbReference type="Proteomes" id="UP000789739">
    <property type="component" value="Unassembled WGS sequence"/>
</dbReference>
<dbReference type="SUPFAM" id="SSF56112">
    <property type="entry name" value="Protein kinase-like (PK-like)"/>
    <property type="match status" value="1"/>
</dbReference>
<dbReference type="SMART" id="SM00220">
    <property type="entry name" value="S_TKc"/>
    <property type="match status" value="1"/>
</dbReference>
<dbReference type="Gene3D" id="1.10.510.10">
    <property type="entry name" value="Transferase(Phosphotransferase) domain 1"/>
    <property type="match status" value="1"/>
</dbReference>
<dbReference type="InterPro" id="IPR000719">
    <property type="entry name" value="Prot_kinase_dom"/>
</dbReference>
<dbReference type="EMBL" id="CAJVPI010001185">
    <property type="protein sequence ID" value="CAG8599460.1"/>
    <property type="molecule type" value="Genomic_DNA"/>
</dbReference>
<evidence type="ECO:0000313" key="2">
    <source>
        <dbReference type="EMBL" id="CAG8599460.1"/>
    </source>
</evidence>
<accession>A0A9N9CDD8</accession>